<evidence type="ECO:0000313" key="4">
    <source>
        <dbReference type="Proteomes" id="UP001176961"/>
    </source>
</evidence>
<evidence type="ECO:0000256" key="2">
    <source>
        <dbReference type="SAM" id="Phobius"/>
    </source>
</evidence>
<comment type="caution">
    <text evidence="3">The sequence shown here is derived from an EMBL/GenBank/DDBJ whole genome shotgun (WGS) entry which is preliminary data.</text>
</comment>
<organism evidence="3 4">
    <name type="scientific">Cylicocyclus nassatus</name>
    <name type="common">Nematode worm</name>
    <dbReference type="NCBI Taxonomy" id="53992"/>
    <lineage>
        <taxon>Eukaryota</taxon>
        <taxon>Metazoa</taxon>
        <taxon>Ecdysozoa</taxon>
        <taxon>Nematoda</taxon>
        <taxon>Chromadorea</taxon>
        <taxon>Rhabditida</taxon>
        <taxon>Rhabditina</taxon>
        <taxon>Rhabditomorpha</taxon>
        <taxon>Strongyloidea</taxon>
        <taxon>Strongylidae</taxon>
        <taxon>Cylicocyclus</taxon>
    </lineage>
</organism>
<name>A0AA36DSG9_CYLNA</name>
<sequence length="150" mass="17508">MGCFDSVKHWDHIALCFAKPDTETGCSYDKMTRLGFDNWGTGFCCCRSEKCNQLPPEWLALSSWRLRWRICSNFLIMATVFSFAFYGYGLLESQSRKTLGKKKKRKRKSEKSNRKQQKSDKSKKVSNSSRKSERSQKSPRKKKGSQKKRN</sequence>
<feature type="compositionally biased region" description="Basic residues" evidence="1">
    <location>
        <begin position="137"/>
        <end position="150"/>
    </location>
</feature>
<feature type="region of interest" description="Disordered" evidence="1">
    <location>
        <begin position="96"/>
        <end position="150"/>
    </location>
</feature>
<dbReference type="Proteomes" id="UP001176961">
    <property type="component" value="Unassembled WGS sequence"/>
</dbReference>
<keyword evidence="2" id="KW-0472">Membrane</keyword>
<feature type="compositionally biased region" description="Basic and acidic residues" evidence="1">
    <location>
        <begin position="110"/>
        <end position="123"/>
    </location>
</feature>
<dbReference type="AlphaFoldDB" id="A0AA36DSG9"/>
<protein>
    <submittedName>
        <fullName evidence="3">Uncharacterized protein</fullName>
    </submittedName>
</protein>
<gene>
    <name evidence="3" type="ORF">CYNAS_LOCUS4138</name>
</gene>
<reference evidence="3" key="1">
    <citation type="submission" date="2023-07" db="EMBL/GenBank/DDBJ databases">
        <authorList>
            <consortium name="CYATHOMIX"/>
        </authorList>
    </citation>
    <scope>NUCLEOTIDE SEQUENCE</scope>
    <source>
        <strain evidence="3">N/A</strain>
    </source>
</reference>
<keyword evidence="2" id="KW-1133">Transmembrane helix</keyword>
<proteinExistence type="predicted"/>
<keyword evidence="2" id="KW-0812">Transmembrane</keyword>
<evidence type="ECO:0000256" key="1">
    <source>
        <dbReference type="SAM" id="MobiDB-lite"/>
    </source>
</evidence>
<accession>A0AA36DSG9</accession>
<feature type="compositionally biased region" description="Basic residues" evidence="1">
    <location>
        <begin position="98"/>
        <end position="109"/>
    </location>
</feature>
<evidence type="ECO:0000313" key="3">
    <source>
        <dbReference type="EMBL" id="CAJ0592155.1"/>
    </source>
</evidence>
<keyword evidence="4" id="KW-1185">Reference proteome</keyword>
<dbReference type="EMBL" id="CATQJL010000001">
    <property type="protein sequence ID" value="CAJ0592155.1"/>
    <property type="molecule type" value="Genomic_DNA"/>
</dbReference>
<feature type="transmembrane region" description="Helical" evidence="2">
    <location>
        <begin position="66"/>
        <end position="91"/>
    </location>
</feature>